<protein>
    <submittedName>
        <fullName evidence="1">Uncharacterized protein</fullName>
    </submittedName>
</protein>
<dbReference type="EMBL" id="QFQB01000107">
    <property type="protein sequence ID" value="PZQ44156.1"/>
    <property type="molecule type" value="Genomic_DNA"/>
</dbReference>
<reference evidence="1 2" key="1">
    <citation type="submission" date="2017-08" db="EMBL/GenBank/DDBJ databases">
        <title>Infants hospitalized years apart are colonized by the same room-sourced microbial strains.</title>
        <authorList>
            <person name="Brooks B."/>
            <person name="Olm M.R."/>
            <person name="Firek B.A."/>
            <person name="Baker R."/>
            <person name="Thomas B.C."/>
            <person name="Morowitz M.J."/>
            <person name="Banfield J.F."/>
        </authorList>
    </citation>
    <scope>NUCLEOTIDE SEQUENCE [LARGE SCALE GENOMIC DNA]</scope>
    <source>
        <strain evidence="1">S2_005_002_R2_29</strain>
    </source>
</reference>
<sequence>MRILCIMKDTKQHKLHLMMSFARATVAAALRKSKAKGKRGGNGSRGNKLKGFIQYTDVDE</sequence>
<evidence type="ECO:0000313" key="2">
    <source>
        <dbReference type="Proteomes" id="UP000249417"/>
    </source>
</evidence>
<comment type="caution">
    <text evidence="1">The sequence shown here is derived from an EMBL/GenBank/DDBJ whole genome shotgun (WGS) entry which is preliminary data.</text>
</comment>
<dbReference type="AlphaFoldDB" id="A0A2W5MSG9"/>
<feature type="non-terminal residue" evidence="1">
    <location>
        <position position="60"/>
    </location>
</feature>
<gene>
    <name evidence="1" type="ORF">DI551_10715</name>
</gene>
<proteinExistence type="predicted"/>
<evidence type="ECO:0000313" key="1">
    <source>
        <dbReference type="EMBL" id="PZQ44156.1"/>
    </source>
</evidence>
<accession>A0A2W5MSG9</accession>
<name>A0A2W5MSG9_9BACT</name>
<dbReference type="Proteomes" id="UP000249417">
    <property type="component" value="Unassembled WGS sequence"/>
</dbReference>
<organism evidence="1 2">
    <name type="scientific">Micavibrio aeruginosavorus</name>
    <dbReference type="NCBI Taxonomy" id="349221"/>
    <lineage>
        <taxon>Bacteria</taxon>
        <taxon>Pseudomonadati</taxon>
        <taxon>Bdellovibrionota</taxon>
        <taxon>Bdellovibrionia</taxon>
        <taxon>Bdellovibrionales</taxon>
        <taxon>Pseudobdellovibrionaceae</taxon>
        <taxon>Micavibrio</taxon>
    </lineage>
</organism>